<accession>A0A2A6BNN5</accession>
<gene>
    <name evidence="2" type="primary">WBGene00098117</name>
</gene>
<proteinExistence type="predicted"/>
<keyword evidence="3" id="KW-1185">Reference proteome</keyword>
<evidence type="ECO:0000313" key="3">
    <source>
        <dbReference type="Proteomes" id="UP000005239"/>
    </source>
</evidence>
<dbReference type="Gene3D" id="1.20.1250.20">
    <property type="entry name" value="MFS general substrate transporter like domains"/>
    <property type="match status" value="2"/>
</dbReference>
<dbReference type="GO" id="GO:0022857">
    <property type="term" value="F:transmembrane transporter activity"/>
    <property type="evidence" value="ECO:0007669"/>
    <property type="project" value="InterPro"/>
</dbReference>
<dbReference type="Proteomes" id="UP000005239">
    <property type="component" value="Unassembled WGS sequence"/>
</dbReference>
<dbReference type="GO" id="GO:0016020">
    <property type="term" value="C:membrane"/>
    <property type="evidence" value="ECO:0007669"/>
    <property type="project" value="UniProtKB-SubCell"/>
</dbReference>
<reference evidence="2" key="2">
    <citation type="submission" date="2022-06" db="UniProtKB">
        <authorList>
            <consortium name="EnsemblMetazoa"/>
        </authorList>
    </citation>
    <scope>IDENTIFICATION</scope>
    <source>
        <strain evidence="2">PS312</strain>
    </source>
</reference>
<dbReference type="PROSITE" id="PS50850">
    <property type="entry name" value="MFS"/>
    <property type="match status" value="1"/>
</dbReference>
<dbReference type="AlphaFoldDB" id="A0A2A6BNN5"/>
<protein>
    <submittedName>
        <fullName evidence="2">Membrane transporter</fullName>
    </submittedName>
</protein>
<dbReference type="OrthoDB" id="2985014at2759"/>
<organism evidence="2 3">
    <name type="scientific">Pristionchus pacificus</name>
    <name type="common">Parasitic nematode worm</name>
    <dbReference type="NCBI Taxonomy" id="54126"/>
    <lineage>
        <taxon>Eukaryota</taxon>
        <taxon>Metazoa</taxon>
        <taxon>Ecdysozoa</taxon>
        <taxon>Nematoda</taxon>
        <taxon>Chromadorea</taxon>
        <taxon>Rhabditida</taxon>
        <taxon>Rhabditina</taxon>
        <taxon>Diplogasteromorpha</taxon>
        <taxon>Diplogasteroidea</taxon>
        <taxon>Neodiplogasteridae</taxon>
        <taxon>Pristionchus</taxon>
    </lineage>
</organism>
<evidence type="ECO:0000313" key="2">
    <source>
        <dbReference type="EnsemblMetazoa" id="PPA08563.1"/>
    </source>
</evidence>
<dbReference type="Pfam" id="PF07690">
    <property type="entry name" value="MFS_1"/>
    <property type="match status" value="1"/>
</dbReference>
<accession>A0A8R1U8H6</accession>
<dbReference type="PANTHER" id="PTHR45757:SF33">
    <property type="entry name" value="MAJOR FACILITATOR SUPERFAMILY (MFS) PROFILE DOMAIN-CONTAINING PROTEIN"/>
    <property type="match status" value="1"/>
</dbReference>
<dbReference type="InterPro" id="IPR011701">
    <property type="entry name" value="MFS"/>
</dbReference>
<sequence>MGTLKQMIDKMDNSDAQSINEEKNPPIFSLSLGSISSTMTTVSVDEKVKEIEIPKETIETKVTKEEPKEPHIVKTSRIDLRYPIVLLSMFALSALMSNVVCFNFVVLFMPSTLETENANHTYIGYAKSERTLLFSSVAIGALVAVVPVSHATHAYGTRKVFFAAGMLTTVATALIPYGSRISLSCFVALRFIQGMSVAAAMPTVGSVTSNWASLGQHGLFMSTLTTFGQISSIFSMPVAGYLCMTSFGWKSVFYLHALVSGVIFAFWYCVYRNQPSKHPWISHTELGTIHRGKSAADLQKYDSKGKRKEIPYLYIVTTPAVWAVWIGALGDLVAVQYSSPTVSLFQLIHIFSPLYLHEVLGYSVQKTGWTAALPVLFQFFVKIFAGHSSDRIVGVSETTKLRIYNSLALGLSGLFMAALAFVPRGYPTWGIVLLTLSNAMFGFNGGGFNKCATLVSRQYSHFVMANIQVILCLSMLISPILVNSMLRTGALSEWRLVFISHAVLLIVCNVIFCVLTTAKPALWTEPDVPMSNRRNQSFLSVKSVDPKV</sequence>
<dbReference type="InterPro" id="IPR036259">
    <property type="entry name" value="MFS_trans_sf"/>
</dbReference>
<evidence type="ECO:0000256" key="1">
    <source>
        <dbReference type="ARBA" id="ARBA00004141"/>
    </source>
</evidence>
<comment type="subcellular location">
    <subcellularLocation>
        <location evidence="1">Membrane</location>
        <topology evidence="1">Multi-pass membrane protein</topology>
    </subcellularLocation>
</comment>
<reference evidence="3" key="1">
    <citation type="journal article" date="2008" name="Nat. Genet.">
        <title>The Pristionchus pacificus genome provides a unique perspective on nematode lifestyle and parasitism.</title>
        <authorList>
            <person name="Dieterich C."/>
            <person name="Clifton S.W."/>
            <person name="Schuster L.N."/>
            <person name="Chinwalla A."/>
            <person name="Delehaunty K."/>
            <person name="Dinkelacker I."/>
            <person name="Fulton L."/>
            <person name="Fulton R."/>
            <person name="Godfrey J."/>
            <person name="Minx P."/>
            <person name="Mitreva M."/>
            <person name="Roeseler W."/>
            <person name="Tian H."/>
            <person name="Witte H."/>
            <person name="Yang S.P."/>
            <person name="Wilson R.K."/>
            <person name="Sommer R.J."/>
        </authorList>
    </citation>
    <scope>NUCLEOTIDE SEQUENCE [LARGE SCALE GENOMIC DNA]</scope>
    <source>
        <strain evidence="3">PS312</strain>
    </source>
</reference>
<dbReference type="SUPFAM" id="SSF103473">
    <property type="entry name" value="MFS general substrate transporter"/>
    <property type="match status" value="1"/>
</dbReference>
<dbReference type="EnsemblMetazoa" id="PPA08563.1">
    <property type="protein sequence ID" value="PPA08563.1"/>
    <property type="gene ID" value="WBGene00098117"/>
</dbReference>
<dbReference type="InterPro" id="IPR020846">
    <property type="entry name" value="MFS_dom"/>
</dbReference>
<name>A0A2A6BNN5_PRIPA</name>
<dbReference type="PANTHER" id="PTHR45757">
    <property type="entry name" value="PROTEIN CBG23364-RELATED"/>
    <property type="match status" value="1"/>
</dbReference>